<proteinExistence type="predicted"/>
<reference evidence="3" key="1">
    <citation type="journal article" date="2004" name="Nature">
        <title>Genome duplication in the teleost fish Tetraodon nigroviridis reveals the early vertebrate proto-karyotype.</title>
        <authorList>
            <person name="Jaillon O."/>
            <person name="Aury J.-M."/>
            <person name="Brunet F."/>
            <person name="Petit J.-L."/>
            <person name="Stange-Thomann N."/>
            <person name="Mauceli E."/>
            <person name="Bouneau L."/>
            <person name="Fischer C."/>
            <person name="Ozouf-Costaz C."/>
            <person name="Bernot A."/>
            <person name="Nicaud S."/>
            <person name="Jaffe D."/>
            <person name="Fisher S."/>
            <person name="Lutfalla G."/>
            <person name="Dossat C."/>
            <person name="Segurens B."/>
            <person name="Dasilva C."/>
            <person name="Salanoubat M."/>
            <person name="Levy M."/>
            <person name="Boudet N."/>
            <person name="Castellano S."/>
            <person name="Anthouard V."/>
            <person name="Jubin C."/>
            <person name="Castelli V."/>
            <person name="Katinka M."/>
            <person name="Vacherie B."/>
            <person name="Biemont C."/>
            <person name="Skalli Z."/>
            <person name="Cattolico L."/>
            <person name="Poulain J."/>
            <person name="De Berardinis V."/>
            <person name="Cruaud C."/>
            <person name="Duprat S."/>
            <person name="Brottier P."/>
            <person name="Coutanceau J.-P."/>
            <person name="Gouzy J."/>
            <person name="Parra G."/>
            <person name="Lardier G."/>
            <person name="Chapple C."/>
            <person name="McKernan K.J."/>
            <person name="McEwan P."/>
            <person name="Bosak S."/>
            <person name="Kellis M."/>
            <person name="Volff J.-N."/>
            <person name="Guigo R."/>
            <person name="Zody M.C."/>
            <person name="Mesirov J."/>
            <person name="Lindblad-Toh K."/>
            <person name="Birren B."/>
            <person name="Nusbaum C."/>
            <person name="Kahn D."/>
            <person name="Robinson-Rechavi M."/>
            <person name="Laudet V."/>
            <person name="Schachter V."/>
            <person name="Quetier F."/>
            <person name="Saurin W."/>
            <person name="Scarpelli C."/>
            <person name="Wincker P."/>
            <person name="Lander E.S."/>
            <person name="Weissenbach J."/>
            <person name="Roest Crollius H."/>
        </authorList>
    </citation>
    <scope>NUCLEOTIDE SEQUENCE [LARGE SCALE GENOMIC DNA]</scope>
</reference>
<dbReference type="GO" id="GO:0060271">
    <property type="term" value="P:cilium assembly"/>
    <property type="evidence" value="ECO:0007669"/>
    <property type="project" value="TreeGrafter"/>
</dbReference>
<organism evidence="3">
    <name type="scientific">Tetraodon nigroviridis</name>
    <name type="common">Spotted green pufferfish</name>
    <name type="synonym">Chelonodon nigroviridis</name>
    <dbReference type="NCBI Taxonomy" id="99883"/>
    <lineage>
        <taxon>Eukaryota</taxon>
        <taxon>Metazoa</taxon>
        <taxon>Chordata</taxon>
        <taxon>Craniata</taxon>
        <taxon>Vertebrata</taxon>
        <taxon>Euteleostomi</taxon>
        <taxon>Actinopterygii</taxon>
        <taxon>Neopterygii</taxon>
        <taxon>Teleostei</taxon>
        <taxon>Neoteleostei</taxon>
        <taxon>Acanthomorphata</taxon>
        <taxon>Eupercaria</taxon>
        <taxon>Tetraodontiformes</taxon>
        <taxon>Tetradontoidea</taxon>
        <taxon>Tetraodontidae</taxon>
        <taxon>Tetraodon</taxon>
    </lineage>
</organism>
<dbReference type="AlphaFoldDB" id="Q4RBM9"/>
<name>Q4RBM9_TETNG</name>
<dbReference type="GO" id="GO:0051959">
    <property type="term" value="F:dynein light intermediate chain binding"/>
    <property type="evidence" value="ECO:0007669"/>
    <property type="project" value="TreeGrafter"/>
</dbReference>
<sequence length="62" mass="7454">DSEREVMLKLKEVVDRQRDELRAKVQQLTTVSKEVEALQEQLERFMKMNTELRHKQDVLQAQ</sequence>
<gene>
    <name evidence="3" type="ORF">GSTENG00037676001</name>
</gene>
<dbReference type="GO" id="GO:0031267">
    <property type="term" value="F:small GTPase binding"/>
    <property type="evidence" value="ECO:0007669"/>
    <property type="project" value="TreeGrafter"/>
</dbReference>
<feature type="non-terminal residue" evidence="3">
    <location>
        <position position="62"/>
    </location>
</feature>
<dbReference type="EMBL" id="CAAE01021080">
    <property type="protein sequence ID" value="CAG14204.1"/>
    <property type="molecule type" value="Genomic_DNA"/>
</dbReference>
<feature type="non-terminal residue" evidence="3">
    <location>
        <position position="1"/>
    </location>
</feature>
<comment type="caution">
    <text evidence="3">The sequence shown here is derived from an EMBL/GenBank/DDBJ whole genome shotgun (WGS) entry which is preliminary data.</text>
</comment>
<evidence type="ECO:0000313" key="3">
    <source>
        <dbReference type="EMBL" id="CAG14204.1"/>
    </source>
</evidence>
<keyword evidence="1 2" id="KW-0175">Coiled coil</keyword>
<reference evidence="3" key="2">
    <citation type="submission" date="2004-02" db="EMBL/GenBank/DDBJ databases">
        <authorList>
            <consortium name="Genoscope"/>
            <consortium name="Whitehead Institute Centre for Genome Research"/>
        </authorList>
    </citation>
    <scope>NUCLEOTIDE SEQUENCE</scope>
</reference>
<dbReference type="OrthoDB" id="10069524at2759"/>
<dbReference type="GO" id="GO:0005737">
    <property type="term" value="C:cytoplasm"/>
    <property type="evidence" value="ECO:0007669"/>
    <property type="project" value="TreeGrafter"/>
</dbReference>
<dbReference type="PANTHER" id="PTHR21502">
    <property type="entry name" value="ZINC FINGER PROTEIN DZIP1"/>
    <property type="match status" value="1"/>
</dbReference>
<dbReference type="InterPro" id="IPR051241">
    <property type="entry name" value="DZIP_RILPL"/>
</dbReference>
<dbReference type="PANTHER" id="PTHR21502:SF7">
    <property type="entry name" value="RAB-INTERACTING LYSOSOMAL PROTEIN"/>
    <property type="match status" value="1"/>
</dbReference>
<protein>
    <submittedName>
        <fullName evidence="3">(spotted green pufferfish) hypothetical protein</fullName>
    </submittedName>
</protein>
<evidence type="ECO:0000256" key="1">
    <source>
        <dbReference type="ARBA" id="ARBA00023054"/>
    </source>
</evidence>
<feature type="coiled-coil region" evidence="2">
    <location>
        <begin position="11"/>
        <end position="55"/>
    </location>
</feature>
<dbReference type="KEGG" id="tng:GSTEN00037676G001"/>
<accession>Q4RBM9</accession>
<evidence type="ECO:0000256" key="2">
    <source>
        <dbReference type="SAM" id="Coils"/>
    </source>
</evidence>
<dbReference type="GO" id="GO:0036064">
    <property type="term" value="C:ciliary basal body"/>
    <property type="evidence" value="ECO:0007669"/>
    <property type="project" value="TreeGrafter"/>
</dbReference>